<proteinExistence type="predicted"/>
<dbReference type="AlphaFoldDB" id="A0A9W9J2P1"/>
<evidence type="ECO:0000256" key="2">
    <source>
        <dbReference type="SAM" id="Phobius"/>
    </source>
</evidence>
<evidence type="ECO:0000313" key="4">
    <source>
        <dbReference type="EMBL" id="KAJ5188151.1"/>
    </source>
</evidence>
<keyword evidence="3" id="KW-0732">Signal</keyword>
<organism evidence="4 5">
    <name type="scientific">Penicillium cf. griseofulvum</name>
    <dbReference type="NCBI Taxonomy" id="2972120"/>
    <lineage>
        <taxon>Eukaryota</taxon>
        <taxon>Fungi</taxon>
        <taxon>Dikarya</taxon>
        <taxon>Ascomycota</taxon>
        <taxon>Pezizomycotina</taxon>
        <taxon>Eurotiomycetes</taxon>
        <taxon>Eurotiomycetidae</taxon>
        <taxon>Eurotiales</taxon>
        <taxon>Aspergillaceae</taxon>
        <taxon>Penicillium</taxon>
    </lineage>
</organism>
<dbReference type="Proteomes" id="UP001150879">
    <property type="component" value="Unassembled WGS sequence"/>
</dbReference>
<keyword evidence="5" id="KW-1185">Reference proteome</keyword>
<evidence type="ECO:0000256" key="3">
    <source>
        <dbReference type="SAM" id="SignalP"/>
    </source>
</evidence>
<feature type="transmembrane region" description="Helical" evidence="2">
    <location>
        <begin position="175"/>
        <end position="196"/>
    </location>
</feature>
<feature type="transmembrane region" description="Helical" evidence="2">
    <location>
        <begin position="108"/>
        <end position="126"/>
    </location>
</feature>
<evidence type="ECO:0000313" key="5">
    <source>
        <dbReference type="Proteomes" id="UP001150879"/>
    </source>
</evidence>
<reference evidence="4" key="2">
    <citation type="journal article" date="2023" name="IMA Fungus">
        <title>Comparative genomic study of the Penicillium genus elucidates a diverse pangenome and 15 lateral gene transfer events.</title>
        <authorList>
            <person name="Petersen C."/>
            <person name="Sorensen T."/>
            <person name="Nielsen M.R."/>
            <person name="Sondergaard T.E."/>
            <person name="Sorensen J.L."/>
            <person name="Fitzpatrick D.A."/>
            <person name="Frisvad J.C."/>
            <person name="Nielsen K.L."/>
        </authorList>
    </citation>
    <scope>NUCLEOTIDE SEQUENCE</scope>
    <source>
        <strain evidence="4">IBT 16849</strain>
    </source>
</reference>
<evidence type="ECO:0000256" key="1">
    <source>
        <dbReference type="SAM" id="MobiDB-lite"/>
    </source>
</evidence>
<keyword evidence="2" id="KW-0472">Membrane</keyword>
<feature type="chain" id="PRO_5040793258" evidence="3">
    <location>
        <begin position="19"/>
        <end position="361"/>
    </location>
</feature>
<gene>
    <name evidence="4" type="ORF">N7472_007165</name>
</gene>
<sequence length="361" mass="39654">MRLLVLLSITALFLGSNAKQFEHWYPFYRWTLTGEGNAPTCLKNYAREVDKFGPQHSMTCKTLVSCIYSNTKEIDKADMSSALVLLGLTPTVLGQIGPTIHNKAQLCFHYPVLGLLCVLGAPAMAFGMPWAKTDPREPPQGNAFASGEKWIVGSTEKPAQPVPTLTRLLQYLIRLLIYLIAAGAAINVFLNAWTLGQQTVVSWKCTSSYLELVWVVTTLAPMLFAITAYSMEGSKRTSEKKGWALWIRSFYSLSNVAGAGHVIFGTLVFSSVLFIGTRDALGVVGRLTGSALVCQFITALELERVEEESERKRKRNEESEKEMKRKEELEKGESIAPKGMQCGSCLARGDSIAGGLQAQGD</sequence>
<reference evidence="4" key="1">
    <citation type="submission" date="2022-11" db="EMBL/GenBank/DDBJ databases">
        <authorList>
            <person name="Petersen C."/>
        </authorList>
    </citation>
    <scope>NUCLEOTIDE SEQUENCE</scope>
    <source>
        <strain evidence="4">IBT 16849</strain>
    </source>
</reference>
<feature type="signal peptide" evidence="3">
    <location>
        <begin position="1"/>
        <end position="18"/>
    </location>
</feature>
<dbReference type="OrthoDB" id="3009728at2759"/>
<keyword evidence="2" id="KW-0812">Transmembrane</keyword>
<accession>A0A9W9J2P1</accession>
<feature type="region of interest" description="Disordered" evidence="1">
    <location>
        <begin position="307"/>
        <end position="340"/>
    </location>
</feature>
<comment type="caution">
    <text evidence="4">The sequence shown here is derived from an EMBL/GenBank/DDBJ whole genome shotgun (WGS) entry which is preliminary data.</text>
</comment>
<name>A0A9W9J2P1_9EURO</name>
<keyword evidence="2" id="KW-1133">Transmembrane helix</keyword>
<protein>
    <submittedName>
        <fullName evidence="4">Uncharacterized protein</fullName>
    </submittedName>
</protein>
<dbReference type="EMBL" id="JAPQKP010000005">
    <property type="protein sequence ID" value="KAJ5188151.1"/>
    <property type="molecule type" value="Genomic_DNA"/>
</dbReference>
<feature type="compositionally biased region" description="Basic and acidic residues" evidence="1">
    <location>
        <begin position="309"/>
        <end position="333"/>
    </location>
</feature>
<feature type="transmembrane region" description="Helical" evidence="2">
    <location>
        <begin position="250"/>
        <end position="275"/>
    </location>
</feature>
<feature type="transmembrane region" description="Helical" evidence="2">
    <location>
        <begin position="208"/>
        <end position="229"/>
    </location>
</feature>